<accession>A0ABQ8TGA2</accession>
<dbReference type="EMBL" id="JAJSOF020000011">
    <property type="protein sequence ID" value="KAJ4444963.1"/>
    <property type="molecule type" value="Genomic_DNA"/>
</dbReference>
<dbReference type="Proteomes" id="UP001148838">
    <property type="component" value="Unassembled WGS sequence"/>
</dbReference>
<name>A0ABQ8TGA2_PERAM</name>
<organism evidence="1 2">
    <name type="scientific">Periplaneta americana</name>
    <name type="common">American cockroach</name>
    <name type="synonym">Blatta americana</name>
    <dbReference type="NCBI Taxonomy" id="6978"/>
    <lineage>
        <taxon>Eukaryota</taxon>
        <taxon>Metazoa</taxon>
        <taxon>Ecdysozoa</taxon>
        <taxon>Arthropoda</taxon>
        <taxon>Hexapoda</taxon>
        <taxon>Insecta</taxon>
        <taxon>Pterygota</taxon>
        <taxon>Neoptera</taxon>
        <taxon>Polyneoptera</taxon>
        <taxon>Dictyoptera</taxon>
        <taxon>Blattodea</taxon>
        <taxon>Blattoidea</taxon>
        <taxon>Blattidae</taxon>
        <taxon>Blattinae</taxon>
        <taxon>Periplaneta</taxon>
    </lineage>
</organism>
<evidence type="ECO:0000313" key="2">
    <source>
        <dbReference type="Proteomes" id="UP001148838"/>
    </source>
</evidence>
<protein>
    <submittedName>
        <fullName evidence="1">Uncharacterized protein</fullName>
    </submittedName>
</protein>
<reference evidence="1 2" key="1">
    <citation type="journal article" date="2022" name="Allergy">
        <title>Genome assembly and annotation of Periplaneta americana reveal a comprehensive cockroach allergen profile.</title>
        <authorList>
            <person name="Wang L."/>
            <person name="Xiong Q."/>
            <person name="Saelim N."/>
            <person name="Wang L."/>
            <person name="Nong W."/>
            <person name="Wan A.T."/>
            <person name="Shi M."/>
            <person name="Liu X."/>
            <person name="Cao Q."/>
            <person name="Hui J.H.L."/>
            <person name="Sookrung N."/>
            <person name="Leung T.F."/>
            <person name="Tungtrongchitr A."/>
            <person name="Tsui S.K.W."/>
        </authorList>
    </citation>
    <scope>NUCLEOTIDE SEQUENCE [LARGE SCALE GENOMIC DNA]</scope>
    <source>
        <strain evidence="1">PWHHKU_190912</strain>
    </source>
</reference>
<evidence type="ECO:0000313" key="1">
    <source>
        <dbReference type="EMBL" id="KAJ4444963.1"/>
    </source>
</evidence>
<keyword evidence="2" id="KW-1185">Reference proteome</keyword>
<sequence length="173" mass="19380">MSQASLQAEFRKTEIFPLCAAKVLECLPSYSDPNIRNPEGSAVSDSFIKYIEMTRNQAVEQETSIKRVRRSLMLSQVKVFQQMIEKLSLPSTSKIAICSSRKKDSLKVKAVESSIEEDEGGYSLASDASLNLSDIEETFEDTSSHEVQNDDYLPTREDFVVLIMKENTGLGKL</sequence>
<gene>
    <name evidence="1" type="ORF">ANN_06762</name>
</gene>
<proteinExistence type="predicted"/>
<comment type="caution">
    <text evidence="1">The sequence shown here is derived from an EMBL/GenBank/DDBJ whole genome shotgun (WGS) entry which is preliminary data.</text>
</comment>